<dbReference type="Proteomes" id="UP000721954">
    <property type="component" value="Unassembled WGS sequence"/>
</dbReference>
<keyword evidence="1" id="KW-1133">Transmembrane helix</keyword>
<proteinExistence type="predicted"/>
<keyword evidence="1" id="KW-0812">Transmembrane</keyword>
<dbReference type="RefSeq" id="WP_209214112.1">
    <property type="nucleotide sequence ID" value="NZ_JAFFZM010000025.1"/>
</dbReference>
<evidence type="ECO:0000256" key="1">
    <source>
        <dbReference type="SAM" id="Phobius"/>
    </source>
</evidence>
<gene>
    <name evidence="2" type="ORF">JW613_30525</name>
</gene>
<keyword evidence="3" id="KW-1185">Reference proteome</keyword>
<reference evidence="2 3" key="1">
    <citation type="submission" date="2021-02" db="EMBL/GenBank/DDBJ databases">
        <title>Streptomyces spirodelae sp. nov., isolated from duckweed.</title>
        <authorList>
            <person name="Saimee Y."/>
            <person name="Duangmal K."/>
        </authorList>
    </citation>
    <scope>NUCLEOTIDE SEQUENCE [LARGE SCALE GENOMIC DNA]</scope>
    <source>
        <strain evidence="2 3">DSM 42105</strain>
    </source>
</reference>
<name>A0ABS3Y4K0_9ACTN</name>
<dbReference type="GeneID" id="96262952"/>
<organism evidence="2 3">
    <name type="scientific">Streptomyces smyrnaeus</name>
    <dbReference type="NCBI Taxonomy" id="1387713"/>
    <lineage>
        <taxon>Bacteria</taxon>
        <taxon>Bacillati</taxon>
        <taxon>Actinomycetota</taxon>
        <taxon>Actinomycetes</taxon>
        <taxon>Kitasatosporales</taxon>
        <taxon>Streptomycetaceae</taxon>
        <taxon>Streptomyces</taxon>
    </lineage>
</organism>
<evidence type="ECO:0000313" key="3">
    <source>
        <dbReference type="Proteomes" id="UP000721954"/>
    </source>
</evidence>
<evidence type="ECO:0000313" key="2">
    <source>
        <dbReference type="EMBL" id="MBO8202586.1"/>
    </source>
</evidence>
<dbReference type="EMBL" id="JAFFZM010000025">
    <property type="protein sequence ID" value="MBO8202586.1"/>
    <property type="molecule type" value="Genomic_DNA"/>
</dbReference>
<feature type="transmembrane region" description="Helical" evidence="1">
    <location>
        <begin position="24"/>
        <end position="44"/>
    </location>
</feature>
<accession>A0ABS3Y4K0</accession>
<comment type="caution">
    <text evidence="2">The sequence shown here is derived from an EMBL/GenBank/DDBJ whole genome shotgun (WGS) entry which is preliminary data.</text>
</comment>
<keyword evidence="1" id="KW-0472">Membrane</keyword>
<protein>
    <submittedName>
        <fullName evidence="2">Uncharacterized protein</fullName>
    </submittedName>
</protein>
<sequence length="97" mass="10404">MESQENSQSSTSKSGKMQQSSTSLYMFIFPFCLAVAGFLITFNVRGLTDFVYLRSEKLLSGIFGGIGPRGMRVAGSVALIFGTIGFSVEGAEMMGLI</sequence>